<dbReference type="AlphaFoldDB" id="A0A4R0RVA4"/>
<feature type="compositionally biased region" description="Polar residues" evidence="1">
    <location>
        <begin position="222"/>
        <end position="257"/>
    </location>
</feature>
<evidence type="ECO:0000313" key="3">
    <source>
        <dbReference type="Proteomes" id="UP000292702"/>
    </source>
</evidence>
<organism evidence="2 3">
    <name type="scientific">Steccherinum ochraceum</name>
    <dbReference type="NCBI Taxonomy" id="92696"/>
    <lineage>
        <taxon>Eukaryota</taxon>
        <taxon>Fungi</taxon>
        <taxon>Dikarya</taxon>
        <taxon>Basidiomycota</taxon>
        <taxon>Agaricomycotina</taxon>
        <taxon>Agaricomycetes</taxon>
        <taxon>Polyporales</taxon>
        <taxon>Steccherinaceae</taxon>
        <taxon>Steccherinum</taxon>
    </lineage>
</organism>
<feature type="region of interest" description="Disordered" evidence="1">
    <location>
        <begin position="153"/>
        <end position="257"/>
    </location>
</feature>
<accession>A0A4R0RVA4</accession>
<reference evidence="2 3" key="1">
    <citation type="submission" date="2018-11" db="EMBL/GenBank/DDBJ databases">
        <title>Genome assembly of Steccherinum ochraceum LE-BIN_3174, the white-rot fungus of the Steccherinaceae family (The Residual Polyporoid clade, Polyporales, Basidiomycota).</title>
        <authorList>
            <person name="Fedorova T.V."/>
            <person name="Glazunova O.A."/>
            <person name="Landesman E.O."/>
            <person name="Moiseenko K.V."/>
            <person name="Psurtseva N.V."/>
            <person name="Savinova O.S."/>
            <person name="Shakhova N.V."/>
            <person name="Tyazhelova T.V."/>
            <person name="Vasina D.V."/>
        </authorList>
    </citation>
    <scope>NUCLEOTIDE SEQUENCE [LARGE SCALE GENOMIC DNA]</scope>
    <source>
        <strain evidence="2 3">LE-BIN_3174</strain>
    </source>
</reference>
<comment type="caution">
    <text evidence="2">The sequence shown here is derived from an EMBL/GenBank/DDBJ whole genome shotgun (WGS) entry which is preliminary data.</text>
</comment>
<dbReference type="EMBL" id="RWJN01000126">
    <property type="protein sequence ID" value="TCD66654.1"/>
    <property type="molecule type" value="Genomic_DNA"/>
</dbReference>
<dbReference type="Proteomes" id="UP000292702">
    <property type="component" value="Unassembled WGS sequence"/>
</dbReference>
<sequence>MLEWPPPLSSRGIYRNGMVSYQPFAAIDGYITTPATVNNGTSTDDQPFYAGPPQFDAIRTGGFAGHIATDHGTWSWHGNSLPMEQPQRDFFGNIIMFDNHIDVTAYSALHEQRQYGKERWWKHTRFRKTALLPVTDTRSFRFAGFSDANTSHQLIVPDTQDKTEEEASERAGSTDIDKTPTKPRVVSKPDGPRLPRKPNTRWTRGRHWKQQDNVPKHEPQRDSSSNRVFPQHLPSNHSSLQGERSQPQGQTLTGGEI</sequence>
<keyword evidence="3" id="KW-1185">Reference proteome</keyword>
<feature type="compositionally biased region" description="Basic residues" evidence="1">
    <location>
        <begin position="194"/>
        <end position="208"/>
    </location>
</feature>
<name>A0A4R0RVA4_9APHY</name>
<gene>
    <name evidence="2" type="ORF">EIP91_001072</name>
</gene>
<proteinExistence type="predicted"/>
<evidence type="ECO:0000313" key="2">
    <source>
        <dbReference type="EMBL" id="TCD66654.1"/>
    </source>
</evidence>
<evidence type="ECO:0000256" key="1">
    <source>
        <dbReference type="SAM" id="MobiDB-lite"/>
    </source>
</evidence>
<protein>
    <submittedName>
        <fullName evidence="2">Uncharacterized protein</fullName>
    </submittedName>
</protein>